<proteinExistence type="predicted"/>
<name>A0ABP0PZ49_9DINO</name>
<organism evidence="3 5">
    <name type="scientific">Durusdinium trenchii</name>
    <dbReference type="NCBI Taxonomy" id="1381693"/>
    <lineage>
        <taxon>Eukaryota</taxon>
        <taxon>Sar</taxon>
        <taxon>Alveolata</taxon>
        <taxon>Dinophyceae</taxon>
        <taxon>Suessiales</taxon>
        <taxon>Symbiodiniaceae</taxon>
        <taxon>Durusdinium</taxon>
    </lineage>
</organism>
<dbReference type="EMBL" id="CAXAMN010023829">
    <property type="protein sequence ID" value="CAK9081295.1"/>
    <property type="molecule type" value="Genomic_DNA"/>
</dbReference>
<evidence type="ECO:0000313" key="3">
    <source>
        <dbReference type="EMBL" id="CAK9081295.1"/>
    </source>
</evidence>
<feature type="coiled-coil region" evidence="1">
    <location>
        <begin position="378"/>
        <end position="435"/>
    </location>
</feature>
<keyword evidence="5" id="KW-1185">Reference proteome</keyword>
<gene>
    <name evidence="3" type="ORF">CCMP2556_LOCUS39785</name>
    <name evidence="4" type="ORF">CCMP2556_LOCUS39835</name>
</gene>
<feature type="compositionally biased region" description="Basic and acidic residues" evidence="2">
    <location>
        <begin position="242"/>
        <end position="254"/>
    </location>
</feature>
<protein>
    <submittedName>
        <fullName evidence="3">Uncharacterized protein</fullName>
    </submittedName>
</protein>
<feature type="compositionally biased region" description="Low complexity" evidence="2">
    <location>
        <begin position="52"/>
        <end position="71"/>
    </location>
</feature>
<reference evidence="3 5" key="1">
    <citation type="submission" date="2024-02" db="EMBL/GenBank/DDBJ databases">
        <authorList>
            <person name="Chen Y."/>
            <person name="Shah S."/>
            <person name="Dougan E. K."/>
            <person name="Thang M."/>
            <person name="Chan C."/>
        </authorList>
    </citation>
    <scope>NUCLEOTIDE SEQUENCE [LARGE SCALE GENOMIC DNA]</scope>
</reference>
<keyword evidence="1" id="KW-0175">Coiled coil</keyword>
<feature type="compositionally biased region" description="Basic and acidic residues" evidence="2">
    <location>
        <begin position="224"/>
        <end position="233"/>
    </location>
</feature>
<comment type="caution">
    <text evidence="3">The sequence shown here is derived from an EMBL/GenBank/DDBJ whole genome shotgun (WGS) entry which is preliminary data.</text>
</comment>
<evidence type="ECO:0000256" key="2">
    <source>
        <dbReference type="SAM" id="MobiDB-lite"/>
    </source>
</evidence>
<feature type="compositionally biased region" description="Basic and acidic residues" evidence="2">
    <location>
        <begin position="479"/>
        <end position="489"/>
    </location>
</feature>
<feature type="compositionally biased region" description="Basic and acidic residues" evidence="2">
    <location>
        <begin position="26"/>
        <end position="49"/>
    </location>
</feature>
<evidence type="ECO:0000313" key="4">
    <source>
        <dbReference type="EMBL" id="CAK9081400.1"/>
    </source>
</evidence>
<evidence type="ECO:0000313" key="5">
    <source>
        <dbReference type="Proteomes" id="UP001642484"/>
    </source>
</evidence>
<accession>A0ABP0PZ49</accession>
<feature type="compositionally biased region" description="Basic and acidic residues" evidence="2">
    <location>
        <begin position="176"/>
        <end position="186"/>
    </location>
</feature>
<dbReference type="EMBL" id="CAXAMN010023840">
    <property type="protein sequence ID" value="CAK9081400.1"/>
    <property type="molecule type" value="Genomic_DNA"/>
</dbReference>
<dbReference type="Proteomes" id="UP001642484">
    <property type="component" value="Unassembled WGS sequence"/>
</dbReference>
<feature type="compositionally biased region" description="Acidic residues" evidence="2">
    <location>
        <begin position="86"/>
        <end position="110"/>
    </location>
</feature>
<evidence type="ECO:0000256" key="1">
    <source>
        <dbReference type="SAM" id="Coils"/>
    </source>
</evidence>
<feature type="region of interest" description="Disordered" evidence="2">
    <location>
        <begin position="1"/>
        <end position="186"/>
    </location>
</feature>
<feature type="region of interest" description="Disordered" evidence="2">
    <location>
        <begin position="437"/>
        <end position="489"/>
    </location>
</feature>
<feature type="region of interest" description="Disordered" evidence="2">
    <location>
        <begin position="224"/>
        <end position="262"/>
    </location>
</feature>
<sequence length="489" mass="53929">MQDLDQLLPASDNEDPPLPSSSASRAAEDTISIHRDVCASRPDIEETKARFAPAAPASASQAKSSAAHAQPGLQSEEISKISDVPSSEDVDSCESDSDEDIEDIDALLEDNGDKHSIPCTPSSAYIVPETAGNLQSQDADQTDRPYKLTSQDIEGSDAKSLAISRNAGNLGMARSSEGHDKQKDEDKVAVLDKVSERIIVHQPLSALPSAGAKFMRPDKIKQAEEPAVCERRSTGQVGQPSDLRDDGNCDDHSRPLGSVPFERTSPIRDLQELRICAAEAERLWQEQTSLEVSCDILQALTCIKAKSHSFHAIVAELQERVRLQEHAARKLDEICQELSRSDAMQQSPYRNKLIEERQLQKELQNEPMKQQEAEATLADREQMWLVQLEREARKLREQLMSKIRLQAKARAPKVLAEAEARRAAAEQLRRSAKASLEIRKSLQLPSEAKAEVRKGPKTGPPKAALPRGGHSSPFNPPRRNIEALHLRCS</sequence>